<protein>
    <recommendedName>
        <fullName evidence="3">Ribbon-helix-helix protein, copG family</fullName>
    </recommendedName>
</protein>
<evidence type="ECO:0008006" key="3">
    <source>
        <dbReference type="Google" id="ProtNLM"/>
    </source>
</evidence>
<dbReference type="RefSeq" id="WP_157109806.1">
    <property type="nucleotide sequence ID" value="NZ_LT838272.1"/>
</dbReference>
<dbReference type="Gene3D" id="1.10.1220.10">
    <property type="entry name" value="Met repressor-like"/>
    <property type="match status" value="1"/>
</dbReference>
<accession>A0A1W1VR95</accession>
<dbReference type="STRING" id="698762.SAMN00808754_1340"/>
<dbReference type="GO" id="GO:0006355">
    <property type="term" value="P:regulation of DNA-templated transcription"/>
    <property type="evidence" value="ECO:0007669"/>
    <property type="project" value="InterPro"/>
</dbReference>
<organism evidence="1 2">
    <name type="scientific">Thermanaeromonas toyohensis ToBE</name>
    <dbReference type="NCBI Taxonomy" id="698762"/>
    <lineage>
        <taxon>Bacteria</taxon>
        <taxon>Bacillati</taxon>
        <taxon>Bacillota</taxon>
        <taxon>Clostridia</taxon>
        <taxon>Neomoorellales</taxon>
        <taxon>Neomoorellaceae</taxon>
        <taxon>Thermanaeromonas</taxon>
    </lineage>
</organism>
<keyword evidence="2" id="KW-1185">Reference proteome</keyword>
<dbReference type="EMBL" id="LT838272">
    <property type="protein sequence ID" value="SMB95868.1"/>
    <property type="molecule type" value="Genomic_DNA"/>
</dbReference>
<reference evidence="1 2" key="1">
    <citation type="submission" date="2017-04" db="EMBL/GenBank/DDBJ databases">
        <authorList>
            <person name="Afonso C.L."/>
            <person name="Miller P.J."/>
            <person name="Scott M.A."/>
            <person name="Spackman E."/>
            <person name="Goraichik I."/>
            <person name="Dimitrov K.M."/>
            <person name="Suarez D.L."/>
            <person name="Swayne D.E."/>
        </authorList>
    </citation>
    <scope>NUCLEOTIDE SEQUENCE [LARGE SCALE GENOMIC DNA]</scope>
    <source>
        <strain evidence="1 2">ToBE</strain>
    </source>
</reference>
<evidence type="ECO:0000313" key="1">
    <source>
        <dbReference type="EMBL" id="SMB95868.1"/>
    </source>
</evidence>
<evidence type="ECO:0000313" key="2">
    <source>
        <dbReference type="Proteomes" id="UP000192569"/>
    </source>
</evidence>
<proteinExistence type="predicted"/>
<name>A0A1W1VR95_9FIRM</name>
<dbReference type="AlphaFoldDB" id="A0A1W1VR95"/>
<sequence>MGNSSRLSKRLDLRVDEKLYNMLQAEAKRRCCPSVAALARKILEQYFAQQEEEAEN</sequence>
<dbReference type="Proteomes" id="UP000192569">
    <property type="component" value="Chromosome I"/>
</dbReference>
<gene>
    <name evidence="1" type="ORF">SAMN00808754_1340</name>
</gene>
<dbReference type="InterPro" id="IPR013321">
    <property type="entry name" value="Arc_rbn_hlx_hlx"/>
</dbReference>